<evidence type="ECO:0000256" key="2">
    <source>
        <dbReference type="ARBA" id="ARBA00022723"/>
    </source>
</evidence>
<keyword evidence="1" id="KW-0001">2Fe-2S</keyword>
<dbReference type="NCBIfam" id="TIGR01950">
    <property type="entry name" value="SoxR"/>
    <property type="match status" value="1"/>
</dbReference>
<dbReference type="GO" id="GO:0006979">
    <property type="term" value="P:response to oxidative stress"/>
    <property type="evidence" value="ECO:0007669"/>
    <property type="project" value="InterPro"/>
</dbReference>
<dbReference type="AlphaFoldDB" id="A0A1H3EHH7"/>
<dbReference type="GO" id="GO:0003677">
    <property type="term" value="F:DNA binding"/>
    <property type="evidence" value="ECO:0007669"/>
    <property type="project" value="UniProtKB-KW"/>
</dbReference>
<dbReference type="PROSITE" id="PS00552">
    <property type="entry name" value="HTH_MERR_1"/>
    <property type="match status" value="1"/>
</dbReference>
<dbReference type="PROSITE" id="PS50937">
    <property type="entry name" value="HTH_MERR_2"/>
    <property type="match status" value="1"/>
</dbReference>
<dbReference type="PANTHER" id="PTHR30204">
    <property type="entry name" value="REDOX-CYCLING DRUG-SENSING TRANSCRIPTIONAL ACTIVATOR SOXR"/>
    <property type="match status" value="1"/>
</dbReference>
<evidence type="ECO:0000259" key="9">
    <source>
        <dbReference type="PROSITE" id="PS50937"/>
    </source>
</evidence>
<keyword evidence="5" id="KW-0805">Transcription regulation</keyword>
<dbReference type="Gene3D" id="1.10.1660.10">
    <property type="match status" value="1"/>
</dbReference>
<dbReference type="SMART" id="SM00422">
    <property type="entry name" value="HTH_MERR"/>
    <property type="match status" value="1"/>
</dbReference>
<dbReference type="InterPro" id="IPR047057">
    <property type="entry name" value="MerR_fam"/>
</dbReference>
<evidence type="ECO:0000313" key="10">
    <source>
        <dbReference type="EMBL" id="SDX78213.1"/>
    </source>
</evidence>
<dbReference type="Proteomes" id="UP000183417">
    <property type="component" value="Unassembled WGS sequence"/>
</dbReference>
<reference evidence="10 11" key="1">
    <citation type="submission" date="2016-10" db="EMBL/GenBank/DDBJ databases">
        <authorList>
            <person name="de Groot N.N."/>
        </authorList>
    </citation>
    <scope>NUCLEOTIDE SEQUENCE [LARGE SCALE GENOMIC DNA]</scope>
    <source>
        <strain evidence="10 11">LMG 24775</strain>
    </source>
</reference>
<dbReference type="InterPro" id="IPR015358">
    <property type="entry name" value="Tscrpt_reg_MerR_DNA-bd"/>
</dbReference>
<keyword evidence="7" id="KW-0804">Transcription</keyword>
<accession>A0A1H3EHH7</accession>
<dbReference type="GO" id="GO:0046872">
    <property type="term" value="F:metal ion binding"/>
    <property type="evidence" value="ECO:0007669"/>
    <property type="project" value="UniProtKB-KW"/>
</dbReference>
<keyword evidence="8" id="KW-0732">Signal</keyword>
<evidence type="ECO:0000256" key="6">
    <source>
        <dbReference type="ARBA" id="ARBA00023125"/>
    </source>
</evidence>
<feature type="chain" id="PRO_5010318136" evidence="8">
    <location>
        <begin position="23"/>
        <end position="172"/>
    </location>
</feature>
<gene>
    <name evidence="10" type="ORF">SAMN05421547_101213</name>
</gene>
<dbReference type="Pfam" id="PF09278">
    <property type="entry name" value="MerR-DNA-bind"/>
    <property type="match status" value="1"/>
</dbReference>
<dbReference type="InterPro" id="IPR010211">
    <property type="entry name" value="Redox-sen_tscrpt-act_SoxR"/>
</dbReference>
<feature type="signal peptide" evidence="8">
    <location>
        <begin position="1"/>
        <end position="22"/>
    </location>
</feature>
<dbReference type="Pfam" id="PF00376">
    <property type="entry name" value="MerR"/>
    <property type="match status" value="1"/>
</dbReference>
<dbReference type="InterPro" id="IPR000551">
    <property type="entry name" value="MerR-type_HTH_dom"/>
</dbReference>
<evidence type="ECO:0000256" key="7">
    <source>
        <dbReference type="ARBA" id="ARBA00023163"/>
    </source>
</evidence>
<organism evidence="10 11">
    <name type="scientific">Delftia lacustris</name>
    <dbReference type="NCBI Taxonomy" id="558537"/>
    <lineage>
        <taxon>Bacteria</taxon>
        <taxon>Pseudomonadati</taxon>
        <taxon>Pseudomonadota</taxon>
        <taxon>Betaproteobacteria</taxon>
        <taxon>Burkholderiales</taxon>
        <taxon>Comamonadaceae</taxon>
        <taxon>Delftia</taxon>
    </lineage>
</organism>
<keyword evidence="3" id="KW-0408">Iron</keyword>
<name>A0A1H3EHH7_9BURK</name>
<sequence length="172" mass="18636">MQACLDLFFLRLFSAAMNLSSAGVTASDHDGPAILSVGEVARRSGISVSALHFYERQGLIESLRTPGNQRRYARAVLRRVAVIRVAQRMGVPLAEIAEALQELPSGRTPTQADWSALSARWRHALDARIQGLTQLRDQIDGCIGCGCLSLKVCPLRNGGDCLAKDGPGPHFR</sequence>
<evidence type="ECO:0000256" key="5">
    <source>
        <dbReference type="ARBA" id="ARBA00023015"/>
    </source>
</evidence>
<dbReference type="PANTHER" id="PTHR30204:SF0">
    <property type="entry name" value="REDOX-SENSITIVE TRANSCRIPTIONAL ACTIVATOR SOXR"/>
    <property type="match status" value="1"/>
</dbReference>
<keyword evidence="4" id="KW-0411">Iron-sulfur</keyword>
<dbReference type="SUPFAM" id="SSF46955">
    <property type="entry name" value="Putative DNA-binding domain"/>
    <property type="match status" value="1"/>
</dbReference>
<evidence type="ECO:0000256" key="4">
    <source>
        <dbReference type="ARBA" id="ARBA00023014"/>
    </source>
</evidence>
<feature type="domain" description="HTH merR-type" evidence="9">
    <location>
        <begin position="34"/>
        <end position="102"/>
    </location>
</feature>
<evidence type="ECO:0000256" key="8">
    <source>
        <dbReference type="SAM" id="SignalP"/>
    </source>
</evidence>
<evidence type="ECO:0000256" key="1">
    <source>
        <dbReference type="ARBA" id="ARBA00022714"/>
    </source>
</evidence>
<dbReference type="EMBL" id="FNPE01000001">
    <property type="protein sequence ID" value="SDX78213.1"/>
    <property type="molecule type" value="Genomic_DNA"/>
</dbReference>
<dbReference type="InterPro" id="IPR009061">
    <property type="entry name" value="DNA-bd_dom_put_sf"/>
</dbReference>
<keyword evidence="2" id="KW-0479">Metal-binding</keyword>
<dbReference type="PRINTS" id="PR00040">
    <property type="entry name" value="HTHMERR"/>
</dbReference>
<protein>
    <submittedName>
        <fullName evidence="10">MerR family transcriptional regulator, redox-sensitive transcriptional activator SoxR</fullName>
    </submittedName>
</protein>
<keyword evidence="6" id="KW-0238">DNA-binding</keyword>
<evidence type="ECO:0000256" key="3">
    <source>
        <dbReference type="ARBA" id="ARBA00023004"/>
    </source>
</evidence>
<proteinExistence type="predicted"/>
<evidence type="ECO:0000313" key="11">
    <source>
        <dbReference type="Proteomes" id="UP000183417"/>
    </source>
</evidence>
<dbReference type="CDD" id="cd01110">
    <property type="entry name" value="HTH_SoxR"/>
    <property type="match status" value="1"/>
</dbReference>
<dbReference type="GO" id="GO:0051537">
    <property type="term" value="F:2 iron, 2 sulfur cluster binding"/>
    <property type="evidence" value="ECO:0007669"/>
    <property type="project" value="UniProtKB-KW"/>
</dbReference>
<dbReference type="GO" id="GO:0003700">
    <property type="term" value="F:DNA-binding transcription factor activity"/>
    <property type="evidence" value="ECO:0007669"/>
    <property type="project" value="InterPro"/>
</dbReference>